<gene>
    <name evidence="1" type="ORF">Amon02_000840200</name>
</gene>
<name>A0ACB5THV4_AMBMO</name>
<keyword evidence="2" id="KW-1185">Reference proteome</keyword>
<sequence>MSLEDQRMGAYYAFPYSLNFVNVDDKDGYYIHEAALKKVDDPEFKTKLYKKDKFEYKEEEYKFKFKELSKDGKKAVVVTNEQSLFRHSGYGIYWILEIESGSLSPVHKVDKENVKTSLSYFARLKDSLTLDNSTLVYSSL</sequence>
<organism evidence="1 2">
    <name type="scientific">Ambrosiozyma monospora</name>
    <name type="common">Yeast</name>
    <name type="synonym">Endomycopsis monosporus</name>
    <dbReference type="NCBI Taxonomy" id="43982"/>
    <lineage>
        <taxon>Eukaryota</taxon>
        <taxon>Fungi</taxon>
        <taxon>Dikarya</taxon>
        <taxon>Ascomycota</taxon>
        <taxon>Saccharomycotina</taxon>
        <taxon>Pichiomycetes</taxon>
        <taxon>Pichiales</taxon>
        <taxon>Pichiaceae</taxon>
        <taxon>Ambrosiozyma</taxon>
    </lineage>
</organism>
<reference evidence="1" key="1">
    <citation type="submission" date="2023-04" db="EMBL/GenBank/DDBJ databases">
        <title>Ambrosiozyma monospora NBRC 10751.</title>
        <authorList>
            <person name="Ichikawa N."/>
            <person name="Sato H."/>
            <person name="Tonouchi N."/>
        </authorList>
    </citation>
    <scope>NUCLEOTIDE SEQUENCE</scope>
    <source>
        <strain evidence="1">NBRC 10751</strain>
    </source>
</reference>
<evidence type="ECO:0000313" key="2">
    <source>
        <dbReference type="Proteomes" id="UP001165064"/>
    </source>
</evidence>
<dbReference type="EMBL" id="BSXS01007397">
    <property type="protein sequence ID" value="GME88672.1"/>
    <property type="molecule type" value="Genomic_DNA"/>
</dbReference>
<evidence type="ECO:0000313" key="1">
    <source>
        <dbReference type="EMBL" id="GME88672.1"/>
    </source>
</evidence>
<proteinExistence type="predicted"/>
<dbReference type="Proteomes" id="UP001165064">
    <property type="component" value="Unassembled WGS sequence"/>
</dbReference>
<protein>
    <submittedName>
        <fullName evidence="1">Unnamed protein product</fullName>
    </submittedName>
</protein>
<accession>A0ACB5THV4</accession>
<comment type="caution">
    <text evidence="1">The sequence shown here is derived from an EMBL/GenBank/DDBJ whole genome shotgun (WGS) entry which is preliminary data.</text>
</comment>